<dbReference type="Proteomes" id="UP000632659">
    <property type="component" value="Unassembled WGS sequence"/>
</dbReference>
<dbReference type="Pfam" id="PF14199">
    <property type="entry name" value="DUF4317"/>
    <property type="match status" value="1"/>
</dbReference>
<gene>
    <name evidence="1" type="ORF">H8702_11120</name>
</gene>
<accession>A0A8J6PFU4</accession>
<keyword evidence="2" id="KW-1185">Reference proteome</keyword>
<evidence type="ECO:0000313" key="1">
    <source>
        <dbReference type="EMBL" id="MBC8611641.1"/>
    </source>
</evidence>
<dbReference type="OrthoDB" id="1642058at2"/>
<organism evidence="1 2">
    <name type="scientific">Massiliimalia timonensis</name>
    <dbReference type="NCBI Taxonomy" id="1987501"/>
    <lineage>
        <taxon>Bacteria</taxon>
        <taxon>Bacillati</taxon>
        <taxon>Bacillota</taxon>
        <taxon>Clostridia</taxon>
        <taxon>Eubacteriales</taxon>
        <taxon>Oscillospiraceae</taxon>
        <taxon>Massiliimalia</taxon>
    </lineage>
</organism>
<proteinExistence type="predicted"/>
<name>A0A8J6PFU4_9FIRM</name>
<sequence>MNEKEISEIRRRFRPEKNNISFVRGCCVNEKREIVSEFEQSLLTSSQEETENILTTLKRTLSGTLGKNLMDIEFATQQVVDSEEHHLLMALRDSGLKDEDAVRAFYQKAIQSIDLEGNYLILLTYDVYDVPYRSKDGEKLEDADSDVFSYVLCSICPIKMTKPSLSYYMSENQFHNCGIDYLVAAPELGFLFPAFDDRSTNIYNALYYSRNAAEIHTGFIDEVFRCEPPMPAPQQKETFQSLLEEALEEECSYDIVEAIHEQVSDMILEHKVNKEEEPLAVSGRAMKGMLASCGVAESRLETFAEKYDDTFGKDAVISPQNMIDYKKFEVKTSDVTVQVNPERLDLVETKVIEGTKYIIIRAEGDVSVNGVNIHID</sequence>
<dbReference type="AlphaFoldDB" id="A0A8J6PFU4"/>
<dbReference type="EMBL" id="JACRTL010000007">
    <property type="protein sequence ID" value="MBC8611641.1"/>
    <property type="molecule type" value="Genomic_DNA"/>
</dbReference>
<evidence type="ECO:0000313" key="2">
    <source>
        <dbReference type="Proteomes" id="UP000632659"/>
    </source>
</evidence>
<dbReference type="RefSeq" id="WP_093989747.1">
    <property type="nucleotide sequence ID" value="NZ_FYDD01000004.1"/>
</dbReference>
<reference evidence="1" key="1">
    <citation type="submission" date="2020-08" db="EMBL/GenBank/DDBJ databases">
        <title>Genome public.</title>
        <authorList>
            <person name="Liu C."/>
            <person name="Sun Q."/>
        </authorList>
    </citation>
    <scope>NUCLEOTIDE SEQUENCE</scope>
    <source>
        <strain evidence="1">NSJ-15</strain>
    </source>
</reference>
<dbReference type="InterPro" id="IPR025466">
    <property type="entry name" value="DUF4317"/>
</dbReference>
<protein>
    <submittedName>
        <fullName evidence="1">DUF4317 domain-containing protein</fullName>
    </submittedName>
</protein>
<comment type="caution">
    <text evidence="1">The sequence shown here is derived from an EMBL/GenBank/DDBJ whole genome shotgun (WGS) entry which is preliminary data.</text>
</comment>